<evidence type="ECO:0000256" key="2">
    <source>
        <dbReference type="SAM" id="SignalP"/>
    </source>
</evidence>
<dbReference type="Proteomes" id="UP000229498">
    <property type="component" value="Unassembled WGS sequence"/>
</dbReference>
<feature type="coiled-coil region" evidence="1">
    <location>
        <begin position="36"/>
        <end position="63"/>
    </location>
</feature>
<evidence type="ECO:0008006" key="5">
    <source>
        <dbReference type="Google" id="ProtNLM"/>
    </source>
</evidence>
<evidence type="ECO:0000313" key="3">
    <source>
        <dbReference type="EMBL" id="PJK27690.1"/>
    </source>
</evidence>
<organism evidence="3 4">
    <name type="scientific">Minwuia thermotolerans</name>
    <dbReference type="NCBI Taxonomy" id="2056226"/>
    <lineage>
        <taxon>Bacteria</taxon>
        <taxon>Pseudomonadati</taxon>
        <taxon>Pseudomonadota</taxon>
        <taxon>Alphaproteobacteria</taxon>
        <taxon>Minwuiales</taxon>
        <taxon>Minwuiaceae</taxon>
        <taxon>Minwuia</taxon>
    </lineage>
</organism>
<dbReference type="AlphaFoldDB" id="A0A2M9FW51"/>
<name>A0A2M9FW51_9PROT</name>
<keyword evidence="2" id="KW-0732">Signal</keyword>
<dbReference type="EMBL" id="PHIG01000059">
    <property type="protein sequence ID" value="PJK27690.1"/>
    <property type="molecule type" value="Genomic_DNA"/>
</dbReference>
<proteinExistence type="predicted"/>
<comment type="caution">
    <text evidence="3">The sequence shown here is derived from an EMBL/GenBank/DDBJ whole genome shotgun (WGS) entry which is preliminary data.</text>
</comment>
<gene>
    <name evidence="3" type="ORF">CVT23_20985</name>
</gene>
<feature type="signal peptide" evidence="2">
    <location>
        <begin position="1"/>
        <end position="20"/>
    </location>
</feature>
<feature type="chain" id="PRO_5014676843" description="DUF4214 domain-containing protein" evidence="2">
    <location>
        <begin position="21"/>
        <end position="207"/>
    </location>
</feature>
<protein>
    <recommendedName>
        <fullName evidence="5">DUF4214 domain-containing protein</fullName>
    </recommendedName>
</protein>
<keyword evidence="4" id="KW-1185">Reference proteome</keyword>
<accession>A0A2M9FW51</accession>
<sequence>MRVFFFVLLMVLLSGLPAAAQITSFSATGQKSSPEYSALMNELRNLKAQLAALQGEIDAQRRVIDALSGSRCGGTNNFVGGIGSNGSVSCKSMNLPSPAASASGGGSSDDDDGTAAGGGGFEGWLGKIYGEHLGREVDRVGAIQYRKAYEAGHMSKAEIEAAVANSCEARGTCGKADHKKVEQAADRLGVDVDERCTSRDCRNRYSD</sequence>
<reference evidence="3 4" key="1">
    <citation type="submission" date="2017-11" db="EMBL/GenBank/DDBJ databases">
        <title>Draft genome sequence of Rhizobiales bacterium SY3-13.</title>
        <authorList>
            <person name="Sun C."/>
        </authorList>
    </citation>
    <scope>NUCLEOTIDE SEQUENCE [LARGE SCALE GENOMIC DNA]</scope>
    <source>
        <strain evidence="3 4">SY3-13</strain>
    </source>
</reference>
<evidence type="ECO:0000313" key="4">
    <source>
        <dbReference type="Proteomes" id="UP000229498"/>
    </source>
</evidence>
<keyword evidence="1" id="KW-0175">Coiled coil</keyword>
<evidence type="ECO:0000256" key="1">
    <source>
        <dbReference type="SAM" id="Coils"/>
    </source>
</evidence>